<dbReference type="InterPro" id="IPR010165">
    <property type="entry name" value="CRISPR-Cmr3_IIIB"/>
</dbReference>
<gene>
    <name evidence="1" type="ORF">HR08_05940</name>
</gene>
<dbReference type="Pfam" id="PF09700">
    <property type="entry name" value="Cas_Cmr3"/>
    <property type="match status" value="1"/>
</dbReference>
<dbReference type="EMBL" id="JRAI01000055">
    <property type="protein sequence ID" value="KGN85434.1"/>
    <property type="molecule type" value="Genomic_DNA"/>
</dbReference>
<dbReference type="OrthoDB" id="1011615at2"/>
<accession>A0A0A2FAN2</accession>
<dbReference type="AlphaFoldDB" id="A0A0A2FAN2"/>
<reference evidence="1 2" key="1">
    <citation type="submission" date="2014-08" db="EMBL/GenBank/DDBJ databases">
        <title>Porphyromonas gulae strain:COT-052_OH1451 Genome sequencing.</title>
        <authorList>
            <person name="Wallis C."/>
            <person name="Deusch O."/>
            <person name="O'Flynn C."/>
            <person name="Davis I."/>
            <person name="Jospin G."/>
            <person name="Darling A.E."/>
            <person name="Coil D.A."/>
            <person name="Alexiev A."/>
            <person name="Horsfall A."/>
            <person name="Kirkwood N."/>
            <person name="Harris S."/>
            <person name="Eisen J.A."/>
        </authorList>
    </citation>
    <scope>NUCLEOTIDE SEQUENCE [LARGE SCALE GENOMIC DNA]</scope>
    <source>
        <strain evidence="2">COT-052 OH1451</strain>
    </source>
</reference>
<sequence length="430" mass="50193">MSNYLIKLTPLDKFFFGQKKTFGDDNADYFVYSSHFPQQTALLGLLRYQLLQIAGEDVFKDNKIQDKDEAGKLIGEQSFSPFVEEKLQFGVIQSLSPVFIIDKKNNEGKEEYFLPVGRRFQKKKEKAPYNLLHLFCETGCPPIPIFKSRVSQKKEEEGSHEVLHPSCEAGCPPIFEAYDPKKGMASCWLSSKSHTLLNEEDFFIKDERIGIRKDYKGTTNDDAFFRQRYYHFKNFKEVVEDEENKGRKQPPVREHDFCFATILEIKREIEYKELDKRLDKRIVYLGGERQPFLMEVSEKTEDLQLNIKGSALTSDEKHYTVVLLSDAKIEPNHLKGVKFASTEVKDFACLLTHVGTRKFYNKKKKREEQYLEKDETALSHQHELYARGSVFYFDTEDQANQFCEDLEKVPNFYTIGYNRAIIIEPTKTKK</sequence>
<organism evidence="1 2">
    <name type="scientific">Porphyromonas gulae</name>
    <dbReference type="NCBI Taxonomy" id="111105"/>
    <lineage>
        <taxon>Bacteria</taxon>
        <taxon>Pseudomonadati</taxon>
        <taxon>Bacteroidota</taxon>
        <taxon>Bacteroidia</taxon>
        <taxon>Bacteroidales</taxon>
        <taxon>Porphyromonadaceae</taxon>
        <taxon>Porphyromonas</taxon>
    </lineage>
</organism>
<evidence type="ECO:0000313" key="1">
    <source>
        <dbReference type="EMBL" id="KGN85434.1"/>
    </source>
</evidence>
<dbReference type="RefSeq" id="WP_039421085.1">
    <property type="nucleotide sequence ID" value="NZ_JRAI01000055.1"/>
</dbReference>
<dbReference type="InterPro" id="IPR019117">
    <property type="entry name" value="CRISPR-assoc_protein_Cmr3"/>
</dbReference>
<dbReference type="STRING" id="111105.HR09_01240"/>
<name>A0A0A2FAN2_9PORP</name>
<dbReference type="NCBIfam" id="TIGR01888">
    <property type="entry name" value="cas_cmr3"/>
    <property type="match status" value="1"/>
</dbReference>
<protein>
    <submittedName>
        <fullName evidence="1">CRISPR-associated protein Cmr3</fullName>
    </submittedName>
</protein>
<evidence type="ECO:0000313" key="2">
    <source>
        <dbReference type="Proteomes" id="UP000030130"/>
    </source>
</evidence>
<proteinExistence type="predicted"/>
<comment type="caution">
    <text evidence="1">The sequence shown here is derived from an EMBL/GenBank/DDBJ whole genome shotgun (WGS) entry which is preliminary data.</text>
</comment>
<dbReference type="Proteomes" id="UP000030130">
    <property type="component" value="Unassembled WGS sequence"/>
</dbReference>